<accession>A0A179UE14</accession>
<evidence type="ECO:0000313" key="2">
    <source>
        <dbReference type="EMBL" id="OAT06214.1"/>
    </source>
</evidence>
<evidence type="ECO:0000256" key="1">
    <source>
        <dbReference type="SAM" id="SignalP"/>
    </source>
</evidence>
<keyword evidence="1" id="KW-0732">Signal</keyword>
<feature type="chain" id="PRO_5008107326" description="Secreted protein" evidence="1">
    <location>
        <begin position="22"/>
        <end position="92"/>
    </location>
</feature>
<keyword evidence="3" id="KW-1185">Reference proteome</keyword>
<feature type="signal peptide" evidence="1">
    <location>
        <begin position="1"/>
        <end position="21"/>
    </location>
</feature>
<proteinExistence type="predicted"/>
<reference evidence="3" key="1">
    <citation type="journal article" date="2015" name="PLoS Genet.">
        <title>The dynamic genome and transcriptome of the human fungal pathogen Blastomyces and close relative Emmonsia.</title>
        <authorList>
            <person name="Munoz J.F."/>
            <person name="Gauthier G.M."/>
            <person name="Desjardins C.A."/>
            <person name="Gallo J.E."/>
            <person name="Holder J."/>
            <person name="Sullivan T.D."/>
            <person name="Marty A.J."/>
            <person name="Carmen J.C."/>
            <person name="Chen Z."/>
            <person name="Ding L."/>
            <person name="Gujja S."/>
            <person name="Magrini V."/>
            <person name="Misas E."/>
            <person name="Mitreva M."/>
            <person name="Priest M."/>
            <person name="Saif S."/>
            <person name="Whiston E.A."/>
            <person name="Young S."/>
            <person name="Zeng Q."/>
            <person name="Goldman W.E."/>
            <person name="Mardis E.R."/>
            <person name="Taylor J.W."/>
            <person name="McEwen J.G."/>
            <person name="Clay O.K."/>
            <person name="Klein B.S."/>
            <person name="Cuomo C.A."/>
        </authorList>
    </citation>
    <scope>NUCLEOTIDE SEQUENCE [LARGE SCALE GENOMIC DNA]</scope>
    <source>
        <strain evidence="3">SLH14081</strain>
    </source>
</reference>
<gene>
    <name evidence="2" type="ORF">BDBG_16579</name>
</gene>
<dbReference type="GeneID" id="42528650"/>
<dbReference type="VEuPathDB" id="FungiDB:BDBG_16579"/>
<dbReference type="Proteomes" id="UP000002038">
    <property type="component" value="Unassembled WGS sequence"/>
</dbReference>
<organism evidence="2 3">
    <name type="scientific">Blastomyces gilchristii (strain SLH14081)</name>
    <name type="common">Blastomyces dermatitidis</name>
    <dbReference type="NCBI Taxonomy" id="559298"/>
    <lineage>
        <taxon>Eukaryota</taxon>
        <taxon>Fungi</taxon>
        <taxon>Dikarya</taxon>
        <taxon>Ascomycota</taxon>
        <taxon>Pezizomycotina</taxon>
        <taxon>Eurotiomycetes</taxon>
        <taxon>Eurotiomycetidae</taxon>
        <taxon>Onygenales</taxon>
        <taxon>Ajellomycetaceae</taxon>
        <taxon>Blastomyces</taxon>
    </lineage>
</organism>
<evidence type="ECO:0008006" key="4">
    <source>
        <dbReference type="Google" id="ProtNLM"/>
    </source>
</evidence>
<name>A0A179UE14_BLAGS</name>
<sequence>MIPHFLISVICLPCFIFPVNLITSTLLSTPGKGGNLTFFISELYLAWSKTHVFLELEAHLTPAGYHCLKRLHYSRYIYHHSAIGVLMVPFLH</sequence>
<dbReference type="KEGG" id="bgh:BDBG_16579"/>
<dbReference type="EMBL" id="GG657450">
    <property type="protein sequence ID" value="OAT06214.1"/>
    <property type="molecule type" value="Genomic_DNA"/>
</dbReference>
<protein>
    <recommendedName>
        <fullName evidence="4">Secreted protein</fullName>
    </recommendedName>
</protein>
<dbReference type="RefSeq" id="XP_031577104.1">
    <property type="nucleotide sequence ID" value="XM_031724506.1"/>
</dbReference>
<evidence type="ECO:0000313" key="3">
    <source>
        <dbReference type="Proteomes" id="UP000002038"/>
    </source>
</evidence>
<dbReference type="AlphaFoldDB" id="A0A179UE14"/>